<feature type="coiled-coil region" evidence="1">
    <location>
        <begin position="210"/>
        <end position="268"/>
    </location>
</feature>
<evidence type="ECO:0000256" key="1">
    <source>
        <dbReference type="SAM" id="Coils"/>
    </source>
</evidence>
<dbReference type="EMBL" id="JACTAM010000018">
    <property type="protein sequence ID" value="KAI2653779.1"/>
    <property type="molecule type" value="Genomic_DNA"/>
</dbReference>
<evidence type="ECO:0000313" key="3">
    <source>
        <dbReference type="EMBL" id="KAI2653779.1"/>
    </source>
</evidence>
<evidence type="ECO:0000256" key="2">
    <source>
        <dbReference type="SAM" id="MobiDB-lite"/>
    </source>
</evidence>
<name>A0ABQ8LT12_LABRO</name>
<protein>
    <submittedName>
        <fullName evidence="3">Laminin subunit beta-1</fullName>
    </submittedName>
</protein>
<evidence type="ECO:0000313" key="4">
    <source>
        <dbReference type="Proteomes" id="UP000830375"/>
    </source>
</evidence>
<feature type="coiled-coil region" evidence="1">
    <location>
        <begin position="30"/>
        <end position="114"/>
    </location>
</feature>
<dbReference type="InterPro" id="IPR026202">
    <property type="entry name" value="GOLGB1"/>
</dbReference>
<comment type="caution">
    <text evidence="3">The sequence shown here is derived from an EMBL/GenBank/DDBJ whole genome shotgun (WGS) entry which is preliminary data.</text>
</comment>
<dbReference type="PANTHER" id="PTHR18887">
    <property type="entry name" value="GOLGI-ASSOCIATED PROTEIN GCP360-RELATED"/>
    <property type="match status" value="1"/>
</dbReference>
<proteinExistence type="predicted"/>
<gene>
    <name evidence="3" type="ORF">H4Q32_014120</name>
</gene>
<organism evidence="3 4">
    <name type="scientific">Labeo rohita</name>
    <name type="common">Indian major carp</name>
    <name type="synonym">Cyprinus rohita</name>
    <dbReference type="NCBI Taxonomy" id="84645"/>
    <lineage>
        <taxon>Eukaryota</taxon>
        <taxon>Metazoa</taxon>
        <taxon>Chordata</taxon>
        <taxon>Craniata</taxon>
        <taxon>Vertebrata</taxon>
        <taxon>Euteleostomi</taxon>
        <taxon>Actinopterygii</taxon>
        <taxon>Neopterygii</taxon>
        <taxon>Teleostei</taxon>
        <taxon>Ostariophysi</taxon>
        <taxon>Cypriniformes</taxon>
        <taxon>Cyprinidae</taxon>
        <taxon>Labeoninae</taxon>
        <taxon>Labeonini</taxon>
        <taxon>Labeo</taxon>
    </lineage>
</organism>
<dbReference type="PANTHER" id="PTHR18887:SF4">
    <property type="entry name" value="GOLGIN SUBFAMILY B MEMBER 1-LIKE"/>
    <property type="match status" value="1"/>
</dbReference>
<keyword evidence="1" id="KW-0175">Coiled coil</keyword>
<sequence>MLRWFSAEESGSAHGAPGSPQVDMGSDIRFSEVTEQLTQMEELVAHLKELIREKDAALSGKDDEVKELTEQMQRLRGERENFQSKLDAERHITRARIKDLMEKHEAELLRAADKHETELSEREQALRRQLETFQRSISQPADASTNLPTSNTAQKVTELQAQVKLKETEASKAEAKFLKMKAWSKSRIRQLEVELKKVQSGVCLDMSPDVTSLHSRITELQEEREEMLGKLELYEDMKAKNDELQKQLMEYKEQQRKMQADLEQVTKRAASQAMIYLFVSETGSMDDVQVMEWQEMVTMVTESERVQDQGHEKNVMAFRMSHIEEEREGENAYAIHSQMFKQNHIFFLKSSNSCLVDIASLSAVT</sequence>
<reference evidence="3 4" key="1">
    <citation type="submission" date="2022-01" db="EMBL/GenBank/DDBJ databases">
        <title>A high-quality chromosome-level genome assembly of rohu carp, Labeo rohita.</title>
        <authorList>
            <person name="Arick M.A. II"/>
            <person name="Hsu C.-Y."/>
            <person name="Magbanua Z."/>
            <person name="Pechanova O."/>
            <person name="Grover C."/>
            <person name="Miller E."/>
            <person name="Thrash A."/>
            <person name="Ezzel L."/>
            <person name="Alam S."/>
            <person name="Benzie J."/>
            <person name="Hamilton M."/>
            <person name="Karsi A."/>
            <person name="Lawrence M.L."/>
            <person name="Peterson D.G."/>
        </authorList>
    </citation>
    <scope>NUCLEOTIDE SEQUENCE [LARGE SCALE GENOMIC DNA]</scope>
    <source>
        <strain evidence="4">BAU-BD-2019</strain>
        <tissue evidence="3">Blood</tissue>
    </source>
</reference>
<accession>A0ABQ8LT12</accession>
<keyword evidence="4" id="KW-1185">Reference proteome</keyword>
<dbReference type="Proteomes" id="UP000830375">
    <property type="component" value="Unassembled WGS sequence"/>
</dbReference>
<feature type="region of interest" description="Disordered" evidence="2">
    <location>
        <begin position="1"/>
        <end position="24"/>
    </location>
</feature>